<dbReference type="InterPro" id="IPR043891">
    <property type="entry name" value="SPARK"/>
</dbReference>
<evidence type="ECO:0000256" key="7">
    <source>
        <dbReference type="SAM" id="SignalP"/>
    </source>
</evidence>
<dbReference type="Pfam" id="PF19160">
    <property type="entry name" value="SPARK"/>
    <property type="match status" value="1"/>
</dbReference>
<evidence type="ECO:0000256" key="4">
    <source>
        <dbReference type="ARBA" id="ARBA00022840"/>
    </source>
</evidence>
<dbReference type="PANTHER" id="PTHR47973">
    <property type="entry name" value="CYSTEINE-RICH RECEPTOR-LIKE PROTEIN KINASE 3"/>
    <property type="match status" value="1"/>
</dbReference>
<organism evidence="9 10">
    <name type="scientific">Klebsormidium nitens</name>
    <name type="common">Green alga</name>
    <name type="synonym">Ulothrix nitens</name>
    <dbReference type="NCBI Taxonomy" id="105231"/>
    <lineage>
        <taxon>Eukaryota</taxon>
        <taxon>Viridiplantae</taxon>
        <taxon>Streptophyta</taxon>
        <taxon>Klebsormidiophyceae</taxon>
        <taxon>Klebsormidiales</taxon>
        <taxon>Klebsormidiaceae</taxon>
        <taxon>Klebsormidium</taxon>
    </lineage>
</organism>
<dbReference type="Gene3D" id="3.30.200.20">
    <property type="entry name" value="Phosphorylase Kinase, domain 1"/>
    <property type="match status" value="1"/>
</dbReference>
<proteinExistence type="predicted"/>
<dbReference type="OrthoDB" id="4062651at2759"/>
<evidence type="ECO:0000256" key="5">
    <source>
        <dbReference type="PROSITE-ProRule" id="PRU10141"/>
    </source>
</evidence>
<dbReference type="GO" id="GO:0004672">
    <property type="term" value="F:protein kinase activity"/>
    <property type="evidence" value="ECO:0000318"/>
    <property type="project" value="GO_Central"/>
</dbReference>
<gene>
    <name evidence="9" type="ORF">KFL_003110050</name>
</gene>
<dbReference type="STRING" id="105231.A0A1Y1I8C4"/>
<dbReference type="AlphaFoldDB" id="A0A1Y1I8C4"/>
<name>A0A1Y1I8C4_KLENI</name>
<dbReference type="OMA" id="CCRFVNA"/>
<dbReference type="InterPro" id="IPR000719">
    <property type="entry name" value="Prot_kinase_dom"/>
</dbReference>
<dbReference type="GO" id="GO:0005524">
    <property type="term" value="F:ATP binding"/>
    <property type="evidence" value="ECO:0007669"/>
    <property type="project" value="UniProtKB-UniRule"/>
</dbReference>
<evidence type="ECO:0000256" key="6">
    <source>
        <dbReference type="SAM" id="Phobius"/>
    </source>
</evidence>
<evidence type="ECO:0000256" key="2">
    <source>
        <dbReference type="ARBA" id="ARBA00022741"/>
    </source>
</evidence>
<dbReference type="InterPro" id="IPR052059">
    <property type="entry name" value="CR_Ser/Thr_kinase"/>
</dbReference>
<reference evidence="9 10" key="1">
    <citation type="journal article" date="2014" name="Nat. Commun.">
        <title>Klebsormidium flaccidum genome reveals primary factors for plant terrestrial adaptation.</title>
        <authorList>
            <person name="Hori K."/>
            <person name="Maruyama F."/>
            <person name="Fujisawa T."/>
            <person name="Togashi T."/>
            <person name="Yamamoto N."/>
            <person name="Seo M."/>
            <person name="Sato S."/>
            <person name="Yamada T."/>
            <person name="Mori H."/>
            <person name="Tajima N."/>
            <person name="Moriyama T."/>
            <person name="Ikeuchi M."/>
            <person name="Watanabe M."/>
            <person name="Wada H."/>
            <person name="Kobayashi K."/>
            <person name="Saito M."/>
            <person name="Masuda T."/>
            <person name="Sasaki-Sekimoto Y."/>
            <person name="Mashiguchi K."/>
            <person name="Awai K."/>
            <person name="Shimojima M."/>
            <person name="Masuda S."/>
            <person name="Iwai M."/>
            <person name="Nobusawa T."/>
            <person name="Narise T."/>
            <person name="Kondo S."/>
            <person name="Saito H."/>
            <person name="Sato R."/>
            <person name="Murakawa M."/>
            <person name="Ihara Y."/>
            <person name="Oshima-Yamada Y."/>
            <person name="Ohtaka K."/>
            <person name="Satoh M."/>
            <person name="Sonobe K."/>
            <person name="Ishii M."/>
            <person name="Ohtani R."/>
            <person name="Kanamori-Sato M."/>
            <person name="Honoki R."/>
            <person name="Miyazaki D."/>
            <person name="Mochizuki H."/>
            <person name="Umetsu J."/>
            <person name="Higashi K."/>
            <person name="Shibata D."/>
            <person name="Kamiya Y."/>
            <person name="Sato N."/>
            <person name="Nakamura Y."/>
            <person name="Tabata S."/>
            <person name="Ida S."/>
            <person name="Kurokawa K."/>
            <person name="Ohta H."/>
        </authorList>
    </citation>
    <scope>NUCLEOTIDE SEQUENCE [LARGE SCALE GENOMIC DNA]</scope>
    <source>
        <strain evidence="9 10">NIES-2285</strain>
    </source>
</reference>
<keyword evidence="2 5" id="KW-0547">Nucleotide-binding</keyword>
<evidence type="ECO:0000313" key="10">
    <source>
        <dbReference type="Proteomes" id="UP000054558"/>
    </source>
</evidence>
<feature type="binding site" evidence="5">
    <location>
        <position position="526"/>
    </location>
    <ligand>
        <name>ATP</name>
        <dbReference type="ChEBI" id="CHEBI:30616"/>
    </ligand>
</feature>
<feature type="signal peptide" evidence="7">
    <location>
        <begin position="1"/>
        <end position="22"/>
    </location>
</feature>
<dbReference type="PROSITE" id="PS00108">
    <property type="entry name" value="PROTEIN_KINASE_ST"/>
    <property type="match status" value="1"/>
</dbReference>
<keyword evidence="6" id="KW-0812">Transmembrane</keyword>
<accession>A0A1Y1I8C4</accession>
<evidence type="ECO:0000256" key="1">
    <source>
        <dbReference type="ARBA" id="ARBA00022679"/>
    </source>
</evidence>
<dbReference type="SUPFAM" id="SSF56112">
    <property type="entry name" value="Protein kinase-like (PK-like)"/>
    <property type="match status" value="1"/>
</dbReference>
<keyword evidence="1" id="KW-0808">Transferase</keyword>
<keyword evidence="7" id="KW-0732">Signal</keyword>
<dbReference type="Gene3D" id="1.10.510.10">
    <property type="entry name" value="Transferase(Phosphotransferase) domain 1"/>
    <property type="match status" value="1"/>
</dbReference>
<dbReference type="EMBL" id="DF237260">
    <property type="protein sequence ID" value="GAQ86783.1"/>
    <property type="molecule type" value="Genomic_DNA"/>
</dbReference>
<dbReference type="InterPro" id="IPR008271">
    <property type="entry name" value="Ser/Thr_kinase_AS"/>
</dbReference>
<feature type="chain" id="PRO_5013050349" evidence="7">
    <location>
        <begin position="23"/>
        <end position="867"/>
    </location>
</feature>
<evidence type="ECO:0000256" key="3">
    <source>
        <dbReference type="ARBA" id="ARBA00022777"/>
    </source>
</evidence>
<keyword evidence="6" id="KW-0472">Membrane</keyword>
<dbReference type="SMART" id="SM00220">
    <property type="entry name" value="S_TKc"/>
    <property type="match status" value="1"/>
</dbReference>
<keyword evidence="6" id="KW-1133">Transmembrane helix</keyword>
<keyword evidence="4 5" id="KW-0067">ATP-binding</keyword>
<dbReference type="FunFam" id="1.10.510.10:FF:000146">
    <property type="entry name" value="LRR receptor-like serine/threonine-protein kinase IOS1"/>
    <property type="match status" value="1"/>
</dbReference>
<dbReference type="InterPro" id="IPR017441">
    <property type="entry name" value="Protein_kinase_ATP_BS"/>
</dbReference>
<keyword evidence="10" id="KW-1185">Reference proteome</keyword>
<dbReference type="GO" id="GO:0045088">
    <property type="term" value="P:regulation of innate immune response"/>
    <property type="evidence" value="ECO:0000318"/>
    <property type="project" value="GO_Central"/>
</dbReference>
<evidence type="ECO:0000259" key="8">
    <source>
        <dbReference type="PROSITE" id="PS50011"/>
    </source>
</evidence>
<dbReference type="Pfam" id="PF00069">
    <property type="entry name" value="Pkinase"/>
    <property type="match status" value="1"/>
</dbReference>
<evidence type="ECO:0000313" key="9">
    <source>
        <dbReference type="EMBL" id="GAQ86783.1"/>
    </source>
</evidence>
<feature type="domain" description="Protein kinase" evidence="8">
    <location>
        <begin position="499"/>
        <end position="790"/>
    </location>
</feature>
<dbReference type="Proteomes" id="UP000054558">
    <property type="component" value="Unassembled WGS sequence"/>
</dbReference>
<feature type="transmembrane region" description="Helical" evidence="6">
    <location>
        <begin position="431"/>
        <end position="453"/>
    </location>
</feature>
<dbReference type="InterPro" id="IPR011009">
    <property type="entry name" value="Kinase-like_dom_sf"/>
</dbReference>
<dbReference type="PROSITE" id="PS50011">
    <property type="entry name" value="PROTEIN_KINASE_DOM"/>
    <property type="match status" value="1"/>
</dbReference>
<sequence length="867" mass="92244">MGARQALCLLASFVFGVGLVSTDYVVTGPSPGPAIPPGQCPYVFKDVNVKYAQGFCPTEAQAKNVVFSSSCCNVLDGLLFQSRVQLANETGVLLLPQSSADACIKAAAEAFGPGAEQLFATCGINSTLLSIENGAPCGAELLTVYDFWEASSHYFPGITGASCFQASDCTTCTAQVNAKIASLRGNTTLLTSPACQALGQIAMTAAAYPVVVANGISGCVKKVPILKLDQSPVCDSLNWDEIDFSSVALSCGSAQIRSDRCCDLLLGIGGQALSIYANRTGHPMPQDQAQPCLAEVDARLTKAGVTTSVYQRCNLTPFPLLFSVGCYNYSNFDARIPDRLLLPSGDACTPNQANCSNSICQAQFDIASTFLANSSDPQVYNLCNIMVLIQYLSRFDSLSEITARLNCIIYYPEPLALGVLAPKSSALTTSAIAAIIATCVAVVLIVAVVVVVYKRRSLKDGFDECLGGGTKSSKQWTGIPGLTLESYSFSTLKRATKNFSEDRLLGRGGSGKVFMGELRGKLVAVKVITREALAGGAKEFQNEVLSMARCRHRHLVSLEGCCNSPRNYVLVYEFMENGSLDDHLYPPRGGAHNTPDGAQTRFLDWPTRMKIALGAAQGLAFLHEGCKPRILHRDIKPSNILLDSDFEAKVADFGLAKLTTDGDTHLTASIAGTWGFMAPEYASSGRLTDKSDVYSFGVVLLTLVAGRRPIEPLEAQDKVYLIEWAWTLAEADALPELLDVRLTSALKEHAAAIDNVTRIALLCIHSQVNLRPTMVECIAMLTGKAPVPALRPGLIFTPSSLATPGPSSDWNSTDGSAGWSGVSRGVLSNQSVVSGHSMLSNQSLSKIEFAGRTGGIEADDLEPGMGT</sequence>
<keyword evidence="3 9" id="KW-0418">Kinase</keyword>
<protein>
    <submittedName>
        <fullName evidence="9">Protein kinase-like</fullName>
    </submittedName>
</protein>
<dbReference type="PROSITE" id="PS00107">
    <property type="entry name" value="PROTEIN_KINASE_ATP"/>
    <property type="match status" value="1"/>
</dbReference>